<dbReference type="AlphaFoldDB" id="A0A841N7G1"/>
<evidence type="ECO:0000313" key="2">
    <source>
        <dbReference type="Proteomes" id="UP000589738"/>
    </source>
</evidence>
<gene>
    <name evidence="1" type="ORF">HNP36_000453</name>
</gene>
<dbReference type="EMBL" id="JACHLC010000001">
    <property type="protein sequence ID" value="MBB6369400.1"/>
    <property type="molecule type" value="Genomic_DNA"/>
</dbReference>
<reference evidence="1 2" key="1">
    <citation type="submission" date="2020-08" db="EMBL/GenBank/DDBJ databases">
        <title>Functional genomics of gut bacteria from endangered species of beetles.</title>
        <authorList>
            <person name="Carlos-Shanley C."/>
        </authorList>
    </citation>
    <scope>NUCLEOTIDE SEQUENCE [LARGE SCALE GENOMIC DNA]</scope>
    <source>
        <strain evidence="1 2">S00136</strain>
    </source>
</reference>
<protein>
    <submittedName>
        <fullName evidence="1">Uncharacterized protein</fullName>
    </submittedName>
</protein>
<proteinExistence type="predicted"/>
<keyword evidence="2" id="KW-1185">Reference proteome</keyword>
<dbReference type="Proteomes" id="UP000589738">
    <property type="component" value="Unassembled WGS sequence"/>
</dbReference>
<comment type="caution">
    <text evidence="1">The sequence shown here is derived from an EMBL/GenBank/DDBJ whole genome shotgun (WGS) entry which is preliminary data.</text>
</comment>
<sequence>MEFIYVYYPQNASYISFIRSFKLKKKASITEGFPVIKELFFYEFACIF</sequence>
<organism evidence="1 2">
    <name type="scientific">Chryseobacterium shigense</name>
    <dbReference type="NCBI Taxonomy" id="297244"/>
    <lineage>
        <taxon>Bacteria</taxon>
        <taxon>Pseudomonadati</taxon>
        <taxon>Bacteroidota</taxon>
        <taxon>Flavobacteriia</taxon>
        <taxon>Flavobacteriales</taxon>
        <taxon>Weeksellaceae</taxon>
        <taxon>Chryseobacterium group</taxon>
        <taxon>Chryseobacterium</taxon>
    </lineage>
</organism>
<evidence type="ECO:0000313" key="1">
    <source>
        <dbReference type="EMBL" id="MBB6369400.1"/>
    </source>
</evidence>
<accession>A0A841N7G1</accession>
<name>A0A841N7G1_9FLAO</name>